<name>A0A0F3MM98_9RICK</name>
<comment type="subcellular location">
    <subcellularLocation>
        <location evidence="9">Cytoplasm</location>
    </subcellularLocation>
</comment>
<dbReference type="InterPro" id="IPR015413">
    <property type="entry name" value="Methionyl/Leucyl_tRNA_Synth"/>
</dbReference>
<dbReference type="Gene3D" id="2.20.28.290">
    <property type="match status" value="1"/>
</dbReference>
<evidence type="ECO:0000256" key="2">
    <source>
        <dbReference type="ARBA" id="ARBA00022490"/>
    </source>
</evidence>
<feature type="domain" description="Methionyl/Valyl/Leucyl/Isoleucyl-tRNA synthetase anticodon-binding" evidence="12">
    <location>
        <begin position="681"/>
        <end position="795"/>
    </location>
</feature>
<dbReference type="Gene3D" id="3.10.20.590">
    <property type="match status" value="1"/>
</dbReference>
<dbReference type="Pfam" id="PF09334">
    <property type="entry name" value="tRNA-synt_1g"/>
    <property type="match status" value="1"/>
</dbReference>
<keyword evidence="6 9" id="KW-0648">Protein biosynthesis</keyword>
<keyword evidence="16" id="KW-1185">Reference proteome</keyword>
<dbReference type="EC" id="6.1.1.4" evidence="9"/>
<dbReference type="PANTHER" id="PTHR43740">
    <property type="entry name" value="LEUCYL-TRNA SYNTHETASE"/>
    <property type="match status" value="1"/>
</dbReference>
<dbReference type="InterPro" id="IPR002300">
    <property type="entry name" value="aa-tRNA-synth_Ia"/>
</dbReference>
<evidence type="ECO:0000313" key="15">
    <source>
        <dbReference type="EMBL" id="KJV56903.1"/>
    </source>
</evidence>
<dbReference type="InterPro" id="IPR002302">
    <property type="entry name" value="Leu-tRNA-ligase"/>
</dbReference>
<dbReference type="Gene3D" id="1.10.730.10">
    <property type="entry name" value="Isoleucyl-tRNA Synthetase, Domain 1"/>
    <property type="match status" value="1"/>
</dbReference>
<dbReference type="GO" id="GO:0006429">
    <property type="term" value="P:leucyl-tRNA aminoacylation"/>
    <property type="evidence" value="ECO:0007669"/>
    <property type="project" value="UniProtKB-UniRule"/>
</dbReference>
<dbReference type="PATRIC" id="fig|1359168.3.peg.1056"/>
<dbReference type="GO" id="GO:0005524">
    <property type="term" value="F:ATP binding"/>
    <property type="evidence" value="ECO:0007669"/>
    <property type="project" value="UniProtKB-UniRule"/>
</dbReference>
<dbReference type="InterPro" id="IPR009008">
    <property type="entry name" value="Val/Leu/Ile-tRNA-synth_edit"/>
</dbReference>
<dbReference type="InterPro" id="IPR014729">
    <property type="entry name" value="Rossmann-like_a/b/a_fold"/>
</dbReference>
<keyword evidence="3 9" id="KW-0436">Ligase</keyword>
<dbReference type="CDD" id="cd00812">
    <property type="entry name" value="LeuRS_core"/>
    <property type="match status" value="1"/>
</dbReference>
<organism evidence="15 16">
    <name type="scientific">Orientia chuto str. Dubai</name>
    <dbReference type="NCBI Taxonomy" id="1359168"/>
    <lineage>
        <taxon>Bacteria</taxon>
        <taxon>Pseudomonadati</taxon>
        <taxon>Pseudomonadota</taxon>
        <taxon>Alphaproteobacteria</taxon>
        <taxon>Rickettsiales</taxon>
        <taxon>Rickettsiaceae</taxon>
        <taxon>Rickettsieae</taxon>
        <taxon>Orientia</taxon>
    </lineage>
</organism>
<dbReference type="Pfam" id="PF13603">
    <property type="entry name" value="tRNA-synt_1_2"/>
    <property type="match status" value="1"/>
</dbReference>
<dbReference type="STRING" id="1359168.OCHUTO_0301"/>
<evidence type="ECO:0000256" key="3">
    <source>
        <dbReference type="ARBA" id="ARBA00022598"/>
    </source>
</evidence>
<protein>
    <recommendedName>
        <fullName evidence="9">Leucine--tRNA ligase</fullName>
        <ecNumber evidence="9">6.1.1.4</ecNumber>
    </recommendedName>
    <alternativeName>
        <fullName evidence="9">Leucyl-tRNA synthetase</fullName>
        <shortName evidence="9">LeuRS</shortName>
    </alternativeName>
</protein>
<dbReference type="SUPFAM" id="SSF50677">
    <property type="entry name" value="ValRS/IleRS/LeuRS editing domain"/>
    <property type="match status" value="1"/>
</dbReference>
<feature type="short sequence motif" description="'HIGH' region" evidence="9">
    <location>
        <begin position="38"/>
        <end position="48"/>
    </location>
</feature>
<dbReference type="HAMAP" id="MF_00049_B">
    <property type="entry name" value="Leu_tRNA_synth_B"/>
    <property type="match status" value="1"/>
</dbReference>
<dbReference type="InterPro" id="IPR001412">
    <property type="entry name" value="aa-tRNA-synth_I_CS"/>
</dbReference>
<dbReference type="OrthoDB" id="9810365at2"/>
<dbReference type="InterPro" id="IPR013155">
    <property type="entry name" value="M/V/L/I-tRNA-synth_anticd-bd"/>
</dbReference>
<dbReference type="FunFam" id="3.40.50.620:FF:000003">
    <property type="entry name" value="Leucine--tRNA ligase"/>
    <property type="match status" value="1"/>
</dbReference>
<dbReference type="Pfam" id="PF00133">
    <property type="entry name" value="tRNA-synt_1"/>
    <property type="match status" value="1"/>
</dbReference>
<feature type="domain" description="Leucyl-tRNA synthetase editing" evidence="14">
    <location>
        <begin position="217"/>
        <end position="399"/>
    </location>
</feature>
<dbReference type="SUPFAM" id="SSF47323">
    <property type="entry name" value="Anticodon-binding domain of a subclass of class I aminoacyl-tRNA synthetases"/>
    <property type="match status" value="1"/>
</dbReference>
<dbReference type="GO" id="GO:0005737">
    <property type="term" value="C:cytoplasm"/>
    <property type="evidence" value="ECO:0007669"/>
    <property type="project" value="UniProtKB-SubCell"/>
</dbReference>
<evidence type="ECO:0000256" key="1">
    <source>
        <dbReference type="ARBA" id="ARBA00005594"/>
    </source>
</evidence>
<evidence type="ECO:0000313" key="16">
    <source>
        <dbReference type="Proteomes" id="UP000033616"/>
    </source>
</evidence>
<dbReference type="InterPro" id="IPR009080">
    <property type="entry name" value="tRNAsynth_Ia_anticodon-bd"/>
</dbReference>
<evidence type="ECO:0000259" key="13">
    <source>
        <dbReference type="Pfam" id="PF09334"/>
    </source>
</evidence>
<dbReference type="RefSeq" id="WP_045797064.1">
    <property type="nucleotide sequence ID" value="NZ_LANP01000005.1"/>
</dbReference>
<dbReference type="Gene3D" id="3.40.50.620">
    <property type="entry name" value="HUPs"/>
    <property type="match status" value="2"/>
</dbReference>
<evidence type="ECO:0000256" key="6">
    <source>
        <dbReference type="ARBA" id="ARBA00022917"/>
    </source>
</evidence>
<accession>A0A0F3MM98</accession>
<dbReference type="GO" id="GO:0004823">
    <property type="term" value="F:leucine-tRNA ligase activity"/>
    <property type="evidence" value="ECO:0007669"/>
    <property type="project" value="UniProtKB-UniRule"/>
</dbReference>
<dbReference type="PANTHER" id="PTHR43740:SF2">
    <property type="entry name" value="LEUCINE--TRNA LIGASE, MITOCHONDRIAL"/>
    <property type="match status" value="1"/>
</dbReference>
<dbReference type="Proteomes" id="UP000033616">
    <property type="component" value="Unassembled WGS sequence"/>
</dbReference>
<keyword evidence="4 9" id="KW-0547">Nucleotide-binding</keyword>
<evidence type="ECO:0000256" key="7">
    <source>
        <dbReference type="ARBA" id="ARBA00023146"/>
    </source>
</evidence>
<dbReference type="NCBIfam" id="TIGR00396">
    <property type="entry name" value="leuS_bact"/>
    <property type="match status" value="1"/>
</dbReference>
<dbReference type="FunFam" id="3.40.50.620:FF:000056">
    <property type="entry name" value="Leucine--tRNA ligase"/>
    <property type="match status" value="1"/>
</dbReference>
<sequence>MDFLTIEKKWQNIWAKEKVFNTSNNLDRPKYYILEMFPYPSGKIHVGHLRNYTIGDVIARFKHSQGYNILHPMGWDAFGLPAENAAMQNNTHPNHWVNKNIETMKSQLKAIGLFYDWNREVITCSPEYYVYEQKFFLEMMKKGLVYQKESLVNWDPVDQTVLANEQVVNGRGWRSGAVIEYRNLKQWFIKITNYADALLNGLDKLISWPESVKTMQKKWIGKSTGVNIDFQLKGIWSSIKVFSTKPETLFGASFIALSYNHHLIQQYVNITPEIQEFLDKCYNTGTSNINFDKMDKIAVITNLKVIHPLNHSIELPVIISNFVLTDYGTGALFGCPAHDERDHIVAKLLKLNIKQVITSTEQNIDVFQTPYVGEGIMINSFHLNGLTTIQARQSIINELQQKGIGQSVINYKLKDWGISRQRFWGCPIPIIHCQNCGIVSVPDEDLPVTLPEQDVEFTGKGNPLDNHPTWKYVKCPQCSSNAVRETDTFDTFFESSWYFARFCNPTSNVMVDFEAAKYWLPVDQYIGGIEHAIMHLLYARFITMVMYDFNYIDVQEPFTSLITQGMVLHRTYKNQNNNWLYPDEIEINEKGKLVCKSNSQPVIVGKLEKMSKSKKNIVDLESILKLYGADVVRMFVLSDTPPEKDLEWSTEGIEGCYRFLQKLYNFALILKGTSLKNSKNDEILRSKTHQTIKNVTQDIANCRLNKAIARLRELYNLVSKISELTIQVRESFLILIKLFNPFIPHLSEEIWSIFFEGEMLIQASWPKYNEEYIHEEHVNIAIQINGKFRALYNCMIDTSEQEVQSAALKLEQVKKYLANQQIKKCIFIPNKLINIII</sequence>
<dbReference type="CDD" id="cd07958">
    <property type="entry name" value="Anticodon_Ia_Leu_BEm"/>
    <property type="match status" value="1"/>
</dbReference>
<evidence type="ECO:0000256" key="10">
    <source>
        <dbReference type="RuleBase" id="RU363035"/>
    </source>
</evidence>
<dbReference type="PRINTS" id="PR00985">
    <property type="entry name" value="TRNASYNTHLEU"/>
</dbReference>
<feature type="binding site" evidence="9">
    <location>
        <position position="612"/>
    </location>
    <ligand>
        <name>ATP</name>
        <dbReference type="ChEBI" id="CHEBI:30616"/>
    </ligand>
</feature>
<feature type="domain" description="Aminoacyl-tRNA synthetase class Ia" evidence="11">
    <location>
        <begin position="608"/>
        <end position="649"/>
    </location>
</feature>
<reference evidence="15 16" key="1">
    <citation type="submission" date="2015-02" db="EMBL/GenBank/DDBJ databases">
        <title>Genome Sequencing of Rickettsiales.</title>
        <authorList>
            <person name="Daugherty S.C."/>
            <person name="Su Q."/>
            <person name="Abolude K."/>
            <person name="Beier-Sexton M."/>
            <person name="Carlyon J.A."/>
            <person name="Carter R."/>
            <person name="Day N.P."/>
            <person name="Dumler S.J."/>
            <person name="Dyachenko V."/>
            <person name="Godinez A."/>
            <person name="Kurtti T.J."/>
            <person name="Lichay M."/>
            <person name="Mullins K.E."/>
            <person name="Ott S."/>
            <person name="Pappas-Brown V."/>
            <person name="Paris D.H."/>
            <person name="Patel P."/>
            <person name="Richards A.L."/>
            <person name="Sadzewicz L."/>
            <person name="Sears K."/>
            <person name="Seidman D."/>
            <person name="Sengamalay N."/>
            <person name="Stenos J."/>
            <person name="Tallon L.J."/>
            <person name="Vincent G."/>
            <person name="Fraser C.M."/>
            <person name="Munderloh U."/>
            <person name="Dunning-Hotopp J.C."/>
        </authorList>
    </citation>
    <scope>NUCLEOTIDE SEQUENCE [LARGE SCALE GENOMIC DNA]</scope>
    <source>
        <strain evidence="15 16">Fuller</strain>
    </source>
</reference>
<dbReference type="AlphaFoldDB" id="A0A0F3MM98"/>
<feature type="short sequence motif" description="'KMSKS' region" evidence="9">
    <location>
        <begin position="609"/>
        <end position="613"/>
    </location>
</feature>
<dbReference type="InterPro" id="IPR025709">
    <property type="entry name" value="Leu_tRNA-synth_edit"/>
</dbReference>
<keyword evidence="2 9" id="KW-0963">Cytoplasm</keyword>
<evidence type="ECO:0000256" key="4">
    <source>
        <dbReference type="ARBA" id="ARBA00022741"/>
    </source>
</evidence>
<gene>
    <name evidence="9 15" type="primary">leuS</name>
    <name evidence="15" type="ORF">OCHUTO_0301</name>
</gene>
<dbReference type="Pfam" id="PF08264">
    <property type="entry name" value="Anticodon_1"/>
    <property type="match status" value="1"/>
</dbReference>
<evidence type="ECO:0000259" key="12">
    <source>
        <dbReference type="Pfam" id="PF08264"/>
    </source>
</evidence>
<dbReference type="EMBL" id="LANP01000005">
    <property type="protein sequence ID" value="KJV56903.1"/>
    <property type="molecule type" value="Genomic_DNA"/>
</dbReference>
<evidence type="ECO:0000256" key="8">
    <source>
        <dbReference type="ARBA" id="ARBA00047469"/>
    </source>
</evidence>
<evidence type="ECO:0000256" key="9">
    <source>
        <dbReference type="HAMAP-Rule" id="MF_00049"/>
    </source>
</evidence>
<evidence type="ECO:0000259" key="14">
    <source>
        <dbReference type="Pfam" id="PF13603"/>
    </source>
</evidence>
<dbReference type="GO" id="GO:0002161">
    <property type="term" value="F:aminoacyl-tRNA deacylase activity"/>
    <property type="evidence" value="ECO:0007669"/>
    <property type="project" value="InterPro"/>
</dbReference>
<evidence type="ECO:0000259" key="11">
    <source>
        <dbReference type="Pfam" id="PF00133"/>
    </source>
</evidence>
<proteinExistence type="inferred from homology"/>
<comment type="catalytic activity">
    <reaction evidence="8 9">
        <text>tRNA(Leu) + L-leucine + ATP = L-leucyl-tRNA(Leu) + AMP + diphosphate</text>
        <dbReference type="Rhea" id="RHEA:11688"/>
        <dbReference type="Rhea" id="RHEA-COMP:9613"/>
        <dbReference type="Rhea" id="RHEA-COMP:9622"/>
        <dbReference type="ChEBI" id="CHEBI:30616"/>
        <dbReference type="ChEBI" id="CHEBI:33019"/>
        <dbReference type="ChEBI" id="CHEBI:57427"/>
        <dbReference type="ChEBI" id="CHEBI:78442"/>
        <dbReference type="ChEBI" id="CHEBI:78494"/>
        <dbReference type="ChEBI" id="CHEBI:456215"/>
        <dbReference type="EC" id="6.1.1.4"/>
    </reaction>
</comment>
<dbReference type="SUPFAM" id="SSF52374">
    <property type="entry name" value="Nucleotidylyl transferase"/>
    <property type="match status" value="1"/>
</dbReference>
<comment type="caution">
    <text evidence="15">The sequence shown here is derived from an EMBL/GenBank/DDBJ whole genome shotgun (WGS) entry which is preliminary data.</text>
</comment>
<evidence type="ECO:0000256" key="5">
    <source>
        <dbReference type="ARBA" id="ARBA00022840"/>
    </source>
</evidence>
<dbReference type="FunFam" id="1.10.730.10:FF:000002">
    <property type="entry name" value="Leucine--tRNA ligase"/>
    <property type="match status" value="1"/>
</dbReference>
<keyword evidence="5 9" id="KW-0067">ATP-binding</keyword>
<comment type="similarity">
    <text evidence="1 9 10">Belongs to the class-I aminoacyl-tRNA synthetase family.</text>
</comment>
<dbReference type="PROSITE" id="PS00178">
    <property type="entry name" value="AA_TRNA_LIGASE_I"/>
    <property type="match status" value="1"/>
</dbReference>
<keyword evidence="7 9" id="KW-0030">Aminoacyl-tRNA synthetase</keyword>
<feature type="domain" description="Methionyl/Leucyl tRNA synthetase" evidence="13">
    <location>
        <begin position="33"/>
        <end position="167"/>
    </location>
</feature>